<feature type="transmembrane region" description="Helical" evidence="2">
    <location>
        <begin position="68"/>
        <end position="90"/>
    </location>
</feature>
<keyword evidence="2" id="KW-0472">Membrane</keyword>
<evidence type="ECO:0000256" key="2">
    <source>
        <dbReference type="SAM" id="Phobius"/>
    </source>
</evidence>
<feature type="transmembrane region" description="Helical" evidence="2">
    <location>
        <begin position="141"/>
        <end position="162"/>
    </location>
</feature>
<evidence type="ECO:0008006" key="5">
    <source>
        <dbReference type="Google" id="ProtNLM"/>
    </source>
</evidence>
<name>A0A402AA74_9CHLR</name>
<reference evidence="4" key="1">
    <citation type="submission" date="2018-12" db="EMBL/GenBank/DDBJ databases">
        <title>Tengunoibacter tsumagoiensis gen. nov., sp. nov., Dictyobacter kobayashii sp. nov., D. alpinus sp. nov., and D. joshuensis sp. nov. and description of Dictyobacteraceae fam. nov. within the order Ktedonobacterales isolated from Tengu-no-mugimeshi.</title>
        <authorList>
            <person name="Wang C.M."/>
            <person name="Zheng Y."/>
            <person name="Sakai Y."/>
            <person name="Toyoda A."/>
            <person name="Minakuchi Y."/>
            <person name="Abe K."/>
            <person name="Yokota A."/>
            <person name="Yabe S."/>
        </authorList>
    </citation>
    <scope>NUCLEOTIDE SEQUENCE [LARGE SCALE GENOMIC DNA]</scope>
    <source>
        <strain evidence="4">Uno3</strain>
    </source>
</reference>
<evidence type="ECO:0000256" key="1">
    <source>
        <dbReference type="SAM" id="MobiDB-lite"/>
    </source>
</evidence>
<feature type="region of interest" description="Disordered" evidence="1">
    <location>
        <begin position="1"/>
        <end position="20"/>
    </location>
</feature>
<organism evidence="3 4">
    <name type="scientific">Tengunoibacter tsumagoiensis</name>
    <dbReference type="NCBI Taxonomy" id="2014871"/>
    <lineage>
        <taxon>Bacteria</taxon>
        <taxon>Bacillati</taxon>
        <taxon>Chloroflexota</taxon>
        <taxon>Ktedonobacteria</taxon>
        <taxon>Ktedonobacterales</taxon>
        <taxon>Dictyobacteraceae</taxon>
        <taxon>Tengunoibacter</taxon>
    </lineage>
</organism>
<sequence length="176" mass="20223">MSQQPYQPESVRRQSNPYEDATVQNVQYGNAASVHNERQRYIDPQGNQVERREEIVVDKNQRNANIRYWIKSIVYFLLAVFEVIMALRLLFRFLGANQSNAFISFLYDLSHLFVGAFNGIFNDQTIGNTGVFEVSTVIAMLVYALIAWGLVSLGRVIFASTLSDRQTTFTRRSRQV</sequence>
<proteinExistence type="predicted"/>
<accession>A0A402AA74</accession>
<dbReference type="AlphaFoldDB" id="A0A402AA74"/>
<dbReference type="Proteomes" id="UP000287352">
    <property type="component" value="Unassembled WGS sequence"/>
</dbReference>
<keyword evidence="2" id="KW-0812">Transmembrane</keyword>
<evidence type="ECO:0000313" key="3">
    <source>
        <dbReference type="EMBL" id="GCE16040.1"/>
    </source>
</evidence>
<feature type="transmembrane region" description="Helical" evidence="2">
    <location>
        <begin position="102"/>
        <end position="121"/>
    </location>
</feature>
<dbReference type="RefSeq" id="WP_174719980.1">
    <property type="nucleotide sequence ID" value="NZ_BIFR01000002.1"/>
</dbReference>
<keyword evidence="4" id="KW-1185">Reference proteome</keyword>
<protein>
    <recommendedName>
        <fullName evidence="5">YggT family protein</fullName>
    </recommendedName>
</protein>
<gene>
    <name evidence="3" type="ORF">KTT_58990</name>
</gene>
<keyword evidence="2" id="KW-1133">Transmembrane helix</keyword>
<comment type="caution">
    <text evidence="3">The sequence shown here is derived from an EMBL/GenBank/DDBJ whole genome shotgun (WGS) entry which is preliminary data.</text>
</comment>
<evidence type="ECO:0000313" key="4">
    <source>
        <dbReference type="Proteomes" id="UP000287352"/>
    </source>
</evidence>
<dbReference type="EMBL" id="BIFR01000002">
    <property type="protein sequence ID" value="GCE16040.1"/>
    <property type="molecule type" value="Genomic_DNA"/>
</dbReference>